<protein>
    <submittedName>
        <fullName evidence="1">Uncharacterized protein</fullName>
    </submittedName>
</protein>
<organism evidence="1 2">
    <name type="scientific">Melastoma candidum</name>
    <dbReference type="NCBI Taxonomy" id="119954"/>
    <lineage>
        <taxon>Eukaryota</taxon>
        <taxon>Viridiplantae</taxon>
        <taxon>Streptophyta</taxon>
        <taxon>Embryophyta</taxon>
        <taxon>Tracheophyta</taxon>
        <taxon>Spermatophyta</taxon>
        <taxon>Magnoliopsida</taxon>
        <taxon>eudicotyledons</taxon>
        <taxon>Gunneridae</taxon>
        <taxon>Pentapetalae</taxon>
        <taxon>rosids</taxon>
        <taxon>malvids</taxon>
        <taxon>Myrtales</taxon>
        <taxon>Melastomataceae</taxon>
        <taxon>Melastomatoideae</taxon>
        <taxon>Melastomateae</taxon>
        <taxon>Melastoma</taxon>
    </lineage>
</organism>
<gene>
    <name evidence="1" type="ORF">MLD38_003155</name>
</gene>
<name>A0ACB9S1T6_9MYRT</name>
<dbReference type="EMBL" id="CM042881">
    <property type="protein sequence ID" value="KAI4385094.1"/>
    <property type="molecule type" value="Genomic_DNA"/>
</dbReference>
<comment type="caution">
    <text evidence="1">The sequence shown here is derived from an EMBL/GenBank/DDBJ whole genome shotgun (WGS) entry which is preliminary data.</text>
</comment>
<reference evidence="2" key="1">
    <citation type="journal article" date="2023" name="Front. Plant Sci.">
        <title>Chromosomal-level genome assembly of Melastoma candidum provides insights into trichome evolution.</title>
        <authorList>
            <person name="Zhong Y."/>
            <person name="Wu W."/>
            <person name="Sun C."/>
            <person name="Zou P."/>
            <person name="Liu Y."/>
            <person name="Dai S."/>
            <person name="Zhou R."/>
        </authorList>
    </citation>
    <scope>NUCLEOTIDE SEQUENCE [LARGE SCALE GENOMIC DNA]</scope>
</reference>
<keyword evidence="2" id="KW-1185">Reference proteome</keyword>
<evidence type="ECO:0000313" key="2">
    <source>
        <dbReference type="Proteomes" id="UP001057402"/>
    </source>
</evidence>
<accession>A0ACB9S1T6</accession>
<sequence>MASEDNLVGGRGEDATKVIMSTYELSRERRIRENLERMRKMGIFDIALKLRTSSGGVRKRSRTTYSSGAARRGSDYGTGGGGGARQFTPLRRSSRLQNATPVTYSDVLLSERARRRPKSNKMVSAVANEHLLLGEGPKAEVYTEEHEKLLGSTEKSWELFADGYGKDGRRIYDPFKGKSCHQCRQKTLGHRTKCSQCSTGQGQFCGDCLYMRYGEHVLEALENPKWICPVCRGICNCSLCRHIKGWAPTGPLYRKISSMGFKSVAHYLIQTRRLQLKSESVPGSPAQLSAKRSLLFSNSGSEEFQESNMEIRLVHIDSNKDENSDLNTDRVSTRNLLINRRLSFMSDGRSTIAEEAQDNQICAKEHSEDQHIVGTNSSISNNSGQAQKSGSCSQPNQSAEQIPDCYRSMEEQKEGHRIVVAAISADASGLRQMKNNGSCSELNQDSIGGRLRLRNRSSLLFLDHNIKTDRDLDYQRGNVQNEGHRAVVAAIFADANRLDQVKNQGYYSKPNQDSMGGRLRLRKKSLCLLSDDSYTETVQALHCQRGNGEHNKDHHIVVAAITAASDNLRDYLIGSEEQHGDHRIVVAAIRAAENSSRPVKCEPCRELNDESVGGRLRSRRRQ</sequence>
<dbReference type="Proteomes" id="UP001057402">
    <property type="component" value="Chromosome 2"/>
</dbReference>
<evidence type="ECO:0000313" key="1">
    <source>
        <dbReference type="EMBL" id="KAI4385094.1"/>
    </source>
</evidence>
<proteinExistence type="predicted"/>